<dbReference type="InterPro" id="IPR011990">
    <property type="entry name" value="TPR-like_helical_dom_sf"/>
</dbReference>
<name>A0A2H0W0B0_9BACT</name>
<evidence type="ECO:0000256" key="4">
    <source>
        <dbReference type="ARBA" id="ARBA00023136"/>
    </source>
</evidence>
<comment type="subcellular location">
    <subcellularLocation>
        <location evidence="1">Membrane</location>
        <topology evidence="1">Multi-pass membrane protein</topology>
    </subcellularLocation>
</comment>
<keyword evidence="2 5" id="KW-0812">Transmembrane</keyword>
<reference evidence="8" key="1">
    <citation type="submission" date="2017-09" db="EMBL/GenBank/DDBJ databases">
        <title>Depth-based differentiation of microbial function through sediment-hosted aquifers and enrichment of novel symbionts in the deep terrestrial subsurface.</title>
        <authorList>
            <person name="Probst A.J."/>
            <person name="Ladd B."/>
            <person name="Jarett J.K."/>
            <person name="Geller-Mcgrath D.E."/>
            <person name="Sieber C.M.K."/>
            <person name="Emerson J.B."/>
            <person name="Anantharaman K."/>
            <person name="Thomas B.C."/>
            <person name="Malmstrom R."/>
            <person name="Stieglmeier M."/>
            <person name="Klingl A."/>
            <person name="Woyke T."/>
            <person name="Ryan C.M."/>
            <person name="Banfield J.F."/>
        </authorList>
    </citation>
    <scope>NUCLEOTIDE SEQUENCE [LARGE SCALE GENOMIC DNA]</scope>
</reference>
<feature type="transmembrane region" description="Helical" evidence="5">
    <location>
        <begin position="173"/>
        <end position="191"/>
    </location>
</feature>
<sequence length="773" mass="88112">MTSQLEKTYLRLLNLGFFIILFLMPLVVTNKFYFPFTFSKATLFRLTVELMLLIYLLLAYSSRQYRLRITPLTWLYAIWIGFTFISSLLGANFYLSFWGDFERSEGILLHLHLLVFLIILTSAVKEGRHWKMLLNFLFGAGILSAFIAMGQYFNLSFILNTQGERLSGAIGNPGFFAAYLIFNIFFALYLASQTGNRYLKIIYVLTSLVFVFLVYATATRGAMVALILTFILSGLFVGFSRGRSRRFKIGFSVLLLLFIVTSIFIRTQKDSDWITAYGPLHRIARLSFQERTVQTRLMAWEISVKGWKEHPVLGNGLENFNIVFNKYFNPLFYQDEGSVVWFDRAHNVVFERLVTGGLVGFISYFAIIGYALYFLTFKVWRESRDRDAGLLLALLVVAHLVQNLFIFDSVVTNVLFIFTLGFISQYEKDDVRFVKLFPSKTLYVGLLAAYIILILPILNFIVIKPAKASNLAAQSFSAQAQLNYSDNTTFHLAEIAFDKLEQAIRLGTYGNQELRVQLAQYVDTLIANNYSDRGLIGEAVIKVNENIARQLQEEPQNVANYLLAMRHYNFAREINPGYLNQSLSIFKQAIPLSPARVHLYQEAGYSEVFLAQIAEDGGDPEAAAEHYKQALIYFQQTIDLNPAVIESYINKVMAYLSSGQLEQVDSVLEEMDSQGINYHDRIYLRKMASLAVKYGHYNYANQFLQELFALDENNKKNAIDLALSYACIGEDEKAIELAQSIAEQFPENQTDADNFIQSVQGGIFRDGGKACQQ</sequence>
<evidence type="ECO:0000313" key="8">
    <source>
        <dbReference type="Proteomes" id="UP000230935"/>
    </source>
</evidence>
<dbReference type="InterPro" id="IPR007016">
    <property type="entry name" value="O-antigen_ligase-rel_domated"/>
</dbReference>
<evidence type="ECO:0000256" key="5">
    <source>
        <dbReference type="SAM" id="Phobius"/>
    </source>
</evidence>
<protein>
    <recommendedName>
        <fullName evidence="6">O-antigen ligase-related domain-containing protein</fullName>
    </recommendedName>
</protein>
<evidence type="ECO:0000313" key="7">
    <source>
        <dbReference type="EMBL" id="PIS04793.1"/>
    </source>
</evidence>
<proteinExistence type="predicted"/>
<comment type="caution">
    <text evidence="7">The sequence shown here is derived from an EMBL/GenBank/DDBJ whole genome shotgun (WGS) entry which is preliminary data.</text>
</comment>
<gene>
    <name evidence="7" type="ORF">COT81_04570</name>
</gene>
<dbReference type="EMBL" id="PEZZ01000035">
    <property type="protein sequence ID" value="PIS04793.1"/>
    <property type="molecule type" value="Genomic_DNA"/>
</dbReference>
<feature type="transmembrane region" description="Helical" evidence="5">
    <location>
        <begin position="198"/>
        <end position="216"/>
    </location>
</feature>
<feature type="transmembrane region" description="Helical" evidence="5">
    <location>
        <begin position="42"/>
        <end position="60"/>
    </location>
</feature>
<evidence type="ECO:0000256" key="3">
    <source>
        <dbReference type="ARBA" id="ARBA00022989"/>
    </source>
</evidence>
<evidence type="ECO:0000259" key="6">
    <source>
        <dbReference type="Pfam" id="PF04932"/>
    </source>
</evidence>
<feature type="transmembrane region" description="Helical" evidence="5">
    <location>
        <begin position="72"/>
        <end position="95"/>
    </location>
</feature>
<feature type="transmembrane region" description="Helical" evidence="5">
    <location>
        <begin position="133"/>
        <end position="153"/>
    </location>
</feature>
<accession>A0A2H0W0B0</accession>
<dbReference type="Pfam" id="PF04932">
    <property type="entry name" value="Wzy_C"/>
    <property type="match status" value="1"/>
</dbReference>
<dbReference type="AlphaFoldDB" id="A0A2H0W0B0"/>
<evidence type="ECO:0000256" key="2">
    <source>
        <dbReference type="ARBA" id="ARBA00022692"/>
    </source>
</evidence>
<feature type="transmembrane region" description="Helical" evidence="5">
    <location>
        <begin position="247"/>
        <end position="265"/>
    </location>
</feature>
<dbReference type="GO" id="GO:0016020">
    <property type="term" value="C:membrane"/>
    <property type="evidence" value="ECO:0007669"/>
    <property type="project" value="UniProtKB-SubCell"/>
</dbReference>
<organism evidence="7 8">
    <name type="scientific">Candidatus Buchananbacteria bacterium CG10_big_fil_rev_8_21_14_0_10_42_9</name>
    <dbReference type="NCBI Taxonomy" id="1974526"/>
    <lineage>
        <taxon>Bacteria</taxon>
        <taxon>Candidatus Buchananiibacteriota</taxon>
    </lineage>
</organism>
<feature type="transmembrane region" description="Helical" evidence="5">
    <location>
        <begin position="12"/>
        <end position="36"/>
    </location>
</feature>
<feature type="transmembrane region" description="Helical" evidence="5">
    <location>
        <begin position="353"/>
        <end position="377"/>
    </location>
</feature>
<dbReference type="Proteomes" id="UP000230935">
    <property type="component" value="Unassembled WGS sequence"/>
</dbReference>
<feature type="transmembrane region" description="Helical" evidence="5">
    <location>
        <begin position="389"/>
        <end position="422"/>
    </location>
</feature>
<feature type="domain" description="O-antigen ligase-related" evidence="6">
    <location>
        <begin position="206"/>
        <end position="365"/>
    </location>
</feature>
<dbReference type="PANTHER" id="PTHR37422:SF13">
    <property type="entry name" value="LIPOPOLYSACCHARIDE BIOSYNTHESIS PROTEIN PA4999-RELATED"/>
    <property type="match status" value="1"/>
</dbReference>
<evidence type="ECO:0000256" key="1">
    <source>
        <dbReference type="ARBA" id="ARBA00004141"/>
    </source>
</evidence>
<feature type="transmembrane region" description="Helical" evidence="5">
    <location>
        <begin position="107"/>
        <end position="124"/>
    </location>
</feature>
<keyword evidence="4 5" id="KW-0472">Membrane</keyword>
<keyword evidence="3 5" id="KW-1133">Transmembrane helix</keyword>
<dbReference type="InterPro" id="IPR051533">
    <property type="entry name" value="WaaL-like"/>
</dbReference>
<feature type="transmembrane region" description="Helical" evidence="5">
    <location>
        <begin position="442"/>
        <end position="462"/>
    </location>
</feature>
<feature type="transmembrane region" description="Helical" evidence="5">
    <location>
        <begin position="222"/>
        <end position="240"/>
    </location>
</feature>
<dbReference type="PANTHER" id="PTHR37422">
    <property type="entry name" value="TEICHURONIC ACID BIOSYNTHESIS PROTEIN TUAE"/>
    <property type="match status" value="1"/>
</dbReference>
<dbReference type="SUPFAM" id="SSF48452">
    <property type="entry name" value="TPR-like"/>
    <property type="match status" value="1"/>
</dbReference>
<dbReference type="Gene3D" id="1.25.40.10">
    <property type="entry name" value="Tetratricopeptide repeat domain"/>
    <property type="match status" value="1"/>
</dbReference>